<protein>
    <recommendedName>
        <fullName evidence="7">Flagellar assembly protein FliH/Type III secretion system HrpE domain-containing protein</fullName>
    </recommendedName>
</protein>
<evidence type="ECO:0000256" key="2">
    <source>
        <dbReference type="ARBA" id="ARBA00006602"/>
    </source>
</evidence>
<evidence type="ECO:0000259" key="7">
    <source>
        <dbReference type="Pfam" id="PF02108"/>
    </source>
</evidence>
<organism evidence="8">
    <name type="scientific">hot springs metagenome</name>
    <dbReference type="NCBI Taxonomy" id="433727"/>
    <lineage>
        <taxon>unclassified sequences</taxon>
        <taxon>metagenomes</taxon>
        <taxon>ecological metagenomes</taxon>
    </lineage>
</organism>
<dbReference type="EMBL" id="BLAB01000001">
    <property type="protein sequence ID" value="GER94444.1"/>
    <property type="molecule type" value="Genomic_DNA"/>
</dbReference>
<name>A0A5J4KYT9_9ZZZZ</name>
<evidence type="ECO:0000256" key="6">
    <source>
        <dbReference type="ARBA" id="ARBA00023225"/>
    </source>
</evidence>
<comment type="caution">
    <text evidence="8">The sequence shown here is derived from an EMBL/GenBank/DDBJ whole genome shotgun (WGS) entry which is preliminary data.</text>
</comment>
<feature type="domain" description="Flagellar assembly protein FliH/Type III secretion system HrpE" evidence="7">
    <location>
        <begin position="75"/>
        <end position="203"/>
    </location>
</feature>
<dbReference type="PANTHER" id="PTHR34982">
    <property type="entry name" value="YOP PROTEINS TRANSLOCATION PROTEIN L"/>
    <property type="match status" value="1"/>
</dbReference>
<evidence type="ECO:0000313" key="8">
    <source>
        <dbReference type="EMBL" id="GER94444.1"/>
    </source>
</evidence>
<dbReference type="AlphaFoldDB" id="A0A5J4KYT9"/>
<comment type="similarity">
    <text evidence="2">Belongs to the FliH family.</text>
</comment>
<accession>A0A5J4KYT9</accession>
<evidence type="ECO:0000256" key="4">
    <source>
        <dbReference type="ARBA" id="ARBA00022795"/>
    </source>
</evidence>
<evidence type="ECO:0000256" key="3">
    <source>
        <dbReference type="ARBA" id="ARBA00022448"/>
    </source>
</evidence>
<dbReference type="InterPro" id="IPR018035">
    <property type="entry name" value="Flagellar_FliH/T3SS_HrpE"/>
</dbReference>
<dbReference type="GO" id="GO:0005829">
    <property type="term" value="C:cytosol"/>
    <property type="evidence" value="ECO:0007669"/>
    <property type="project" value="TreeGrafter"/>
</dbReference>
<proteinExistence type="inferred from homology"/>
<keyword evidence="6" id="KW-1006">Bacterial flagellum protein export</keyword>
<evidence type="ECO:0000256" key="1">
    <source>
        <dbReference type="ARBA" id="ARBA00003041"/>
    </source>
</evidence>
<dbReference type="GO" id="GO:0015031">
    <property type="term" value="P:protein transport"/>
    <property type="evidence" value="ECO:0007669"/>
    <property type="project" value="UniProtKB-KW"/>
</dbReference>
<keyword evidence="5" id="KW-0653">Protein transport</keyword>
<reference evidence="8" key="1">
    <citation type="submission" date="2019-10" db="EMBL/GenBank/DDBJ databases">
        <title>Metagenomic sequencing of thiosulfate-disproportionating enrichment culture.</title>
        <authorList>
            <person name="Umezawa K."/>
            <person name="Kojima H."/>
            <person name="Fukui M."/>
        </authorList>
    </citation>
    <scope>NUCLEOTIDE SEQUENCE</scope>
    <source>
        <strain evidence="8">45J</strain>
    </source>
</reference>
<comment type="function">
    <text evidence="1">Needed for flagellar regrowth and assembly.</text>
</comment>
<dbReference type="GO" id="GO:0044781">
    <property type="term" value="P:bacterial-type flagellum organization"/>
    <property type="evidence" value="ECO:0007669"/>
    <property type="project" value="UniProtKB-KW"/>
</dbReference>
<keyword evidence="3" id="KW-0813">Transport</keyword>
<gene>
    <name evidence="8" type="ORF">A45J_2207</name>
</gene>
<sequence>MEKKSSSNNDIDSIQIYKPVQFGEDITPPKYRNQEIKEDDIQARIKALEDEGYQKGYAIGYEKGLKDSEKDVAQRLKRFEGIITELEAYKLKKTNELMPLIIELSMEIASKVIHKEVELDRNIVMYIARDAIKKIEENEDNVVIKVNPLDYEVIAANINLLKEQSGLKNISIEPLSTISPGGCYIETQTAEVDSRIEEQIKEIHDAISTATDIEV</sequence>
<dbReference type="Pfam" id="PF02108">
    <property type="entry name" value="FliH"/>
    <property type="match status" value="1"/>
</dbReference>
<dbReference type="InterPro" id="IPR051472">
    <property type="entry name" value="T3SS_Stator/FliH"/>
</dbReference>
<dbReference type="PANTHER" id="PTHR34982:SF1">
    <property type="entry name" value="FLAGELLAR ASSEMBLY PROTEIN FLIH"/>
    <property type="match status" value="1"/>
</dbReference>
<keyword evidence="4" id="KW-1005">Bacterial flagellum biogenesis</keyword>
<evidence type="ECO:0000256" key="5">
    <source>
        <dbReference type="ARBA" id="ARBA00022927"/>
    </source>
</evidence>